<name>M7BNF3_CHEMY</name>
<dbReference type="Proteomes" id="UP000031443">
    <property type="component" value="Unassembled WGS sequence"/>
</dbReference>
<evidence type="ECO:0000313" key="1">
    <source>
        <dbReference type="EMBL" id="EMP38754.1"/>
    </source>
</evidence>
<evidence type="ECO:0000313" key="2">
    <source>
        <dbReference type="Proteomes" id="UP000031443"/>
    </source>
</evidence>
<reference evidence="2" key="1">
    <citation type="journal article" date="2013" name="Nat. Genet.">
        <title>The draft genomes of soft-shell turtle and green sea turtle yield insights into the development and evolution of the turtle-specific body plan.</title>
        <authorList>
            <person name="Wang Z."/>
            <person name="Pascual-Anaya J."/>
            <person name="Zadissa A."/>
            <person name="Li W."/>
            <person name="Niimura Y."/>
            <person name="Huang Z."/>
            <person name="Li C."/>
            <person name="White S."/>
            <person name="Xiong Z."/>
            <person name="Fang D."/>
            <person name="Wang B."/>
            <person name="Ming Y."/>
            <person name="Chen Y."/>
            <person name="Zheng Y."/>
            <person name="Kuraku S."/>
            <person name="Pignatelli M."/>
            <person name="Herrero J."/>
            <person name="Beal K."/>
            <person name="Nozawa M."/>
            <person name="Li Q."/>
            <person name="Wang J."/>
            <person name="Zhang H."/>
            <person name="Yu L."/>
            <person name="Shigenobu S."/>
            <person name="Wang J."/>
            <person name="Liu J."/>
            <person name="Flicek P."/>
            <person name="Searle S."/>
            <person name="Wang J."/>
            <person name="Kuratani S."/>
            <person name="Yin Y."/>
            <person name="Aken B."/>
            <person name="Zhang G."/>
            <person name="Irie N."/>
        </authorList>
    </citation>
    <scope>NUCLEOTIDE SEQUENCE [LARGE SCALE GENOMIC DNA]</scope>
</reference>
<dbReference type="EMBL" id="KB518693">
    <property type="protein sequence ID" value="EMP38754.1"/>
    <property type="molecule type" value="Genomic_DNA"/>
</dbReference>
<dbReference type="AlphaFoldDB" id="M7BNF3"/>
<gene>
    <name evidence="1" type="ORF">UY3_04073</name>
</gene>
<proteinExistence type="predicted"/>
<organism evidence="1 2">
    <name type="scientific">Chelonia mydas</name>
    <name type="common">Green sea-turtle</name>
    <name type="synonym">Chelonia agassizi</name>
    <dbReference type="NCBI Taxonomy" id="8469"/>
    <lineage>
        <taxon>Eukaryota</taxon>
        <taxon>Metazoa</taxon>
        <taxon>Chordata</taxon>
        <taxon>Craniata</taxon>
        <taxon>Vertebrata</taxon>
        <taxon>Euteleostomi</taxon>
        <taxon>Archelosauria</taxon>
        <taxon>Testudinata</taxon>
        <taxon>Testudines</taxon>
        <taxon>Cryptodira</taxon>
        <taxon>Durocryptodira</taxon>
        <taxon>Americhelydia</taxon>
        <taxon>Chelonioidea</taxon>
        <taxon>Cheloniidae</taxon>
        <taxon>Chelonia</taxon>
    </lineage>
</organism>
<protein>
    <submittedName>
        <fullName evidence="1">Uncharacterized protein</fullName>
    </submittedName>
</protein>
<sequence length="119" mass="13063">MSRVTYLVICGAECADSEGGARGTPKPKSRVFSILLILGSGLGKSSPVNLTGNRQKRKAKRRREKSYKMDVDKMLYNDTFSSLTVKFTMVHRSYAKSPISLKPSAEDLCGVEDLVFALG</sequence>
<accession>M7BNF3</accession>
<keyword evidence="2" id="KW-1185">Reference proteome</keyword>